<dbReference type="Proteomes" id="UP000614610">
    <property type="component" value="Unassembled WGS sequence"/>
</dbReference>
<comment type="caution">
    <text evidence="4">The sequence shown here is derived from an EMBL/GenBank/DDBJ whole genome shotgun (WGS) entry which is preliminary data.</text>
</comment>
<name>A0A6G1MIC7_ORBOL</name>
<feature type="region of interest" description="Disordered" evidence="1">
    <location>
        <begin position="127"/>
        <end position="147"/>
    </location>
</feature>
<dbReference type="EMBL" id="WIPF01000019">
    <property type="protein sequence ID" value="KAF3227552.1"/>
    <property type="molecule type" value="Genomic_DNA"/>
</dbReference>
<evidence type="ECO:0000256" key="1">
    <source>
        <dbReference type="SAM" id="MobiDB-lite"/>
    </source>
</evidence>
<dbReference type="EMBL" id="JAABOE010000002">
    <property type="protein sequence ID" value="KAF3192144.1"/>
    <property type="molecule type" value="Genomic_DNA"/>
</dbReference>
<dbReference type="Proteomes" id="UP000479691">
    <property type="component" value="Unassembled WGS sequence"/>
</dbReference>
<reference evidence="6 7" key="1">
    <citation type="submission" date="2019-06" db="EMBL/GenBank/DDBJ databases">
        <authorList>
            <person name="Palmer J.M."/>
        </authorList>
    </citation>
    <scope>NUCLEOTIDE SEQUENCE [LARGE SCALE GENOMIC DNA]</scope>
    <source>
        <strain evidence="4 6">TWF106</strain>
        <strain evidence="5 8">TWF191</strain>
        <strain evidence="3">TWF679</strain>
        <strain evidence="2 7">TWF788</strain>
    </source>
</reference>
<accession>A0A6G1MIC7</accession>
<gene>
    <name evidence="4" type="ORF">TWF106_007596</name>
    <name evidence="5" type="ORF">TWF191_003636</name>
    <name evidence="3" type="ORF">TWF679_010059</name>
    <name evidence="2" type="ORF">TWF788_004331</name>
</gene>
<evidence type="ECO:0000313" key="2">
    <source>
        <dbReference type="EMBL" id="KAF3192144.1"/>
    </source>
</evidence>
<evidence type="ECO:0000313" key="6">
    <source>
        <dbReference type="Proteomes" id="UP000472727"/>
    </source>
</evidence>
<dbReference type="EMBL" id="WIWT01000075">
    <property type="protein sequence ID" value="KAF3203880.1"/>
    <property type="molecule type" value="Genomic_DNA"/>
</dbReference>
<dbReference type="AlphaFoldDB" id="A0A6G1MIC7"/>
<evidence type="ECO:0000313" key="8">
    <source>
        <dbReference type="Proteomes" id="UP000483672"/>
    </source>
</evidence>
<dbReference type="Proteomes" id="UP000472727">
    <property type="component" value="Unassembled WGS sequence"/>
</dbReference>
<sequence>MGAALSLLSLNHPEKCIQTMEDSLTHLTTQILAARNRQSHPRISWPLTSINPFTKEEEDNALTEMQLKREFEDTIKLWKVFEEGVMYLFMVEGGEKRMREWVGEIVKALEEELEEIRGVGSDGKIVEAGKGKGKGVDEEVLRRREGR</sequence>
<organism evidence="4 6">
    <name type="scientific">Orbilia oligospora</name>
    <name type="common">Nematode-trapping fungus</name>
    <name type="synonym">Arthrobotrys oligospora</name>
    <dbReference type="NCBI Taxonomy" id="2813651"/>
    <lineage>
        <taxon>Eukaryota</taxon>
        <taxon>Fungi</taxon>
        <taxon>Dikarya</taxon>
        <taxon>Ascomycota</taxon>
        <taxon>Pezizomycotina</taxon>
        <taxon>Orbiliomycetes</taxon>
        <taxon>Orbiliales</taxon>
        <taxon>Orbiliaceae</taxon>
        <taxon>Orbilia</taxon>
    </lineage>
</organism>
<dbReference type="OrthoDB" id="5362254at2759"/>
<dbReference type="Proteomes" id="UP000483672">
    <property type="component" value="Unassembled WGS sequence"/>
</dbReference>
<protein>
    <submittedName>
        <fullName evidence="4">Uncharacterized protein</fullName>
    </submittedName>
</protein>
<evidence type="ECO:0000313" key="3">
    <source>
        <dbReference type="EMBL" id="KAF3203880.1"/>
    </source>
</evidence>
<evidence type="ECO:0000313" key="5">
    <source>
        <dbReference type="EMBL" id="KAF3227552.1"/>
    </source>
</evidence>
<evidence type="ECO:0000313" key="7">
    <source>
        <dbReference type="Proteomes" id="UP000479691"/>
    </source>
</evidence>
<proteinExistence type="predicted"/>
<dbReference type="EMBL" id="WIWS01000040">
    <property type="protein sequence ID" value="KAF3218624.1"/>
    <property type="molecule type" value="Genomic_DNA"/>
</dbReference>
<evidence type="ECO:0000313" key="4">
    <source>
        <dbReference type="EMBL" id="KAF3218624.1"/>
    </source>
</evidence>